<dbReference type="Pfam" id="PF04357">
    <property type="entry name" value="TamB"/>
    <property type="match status" value="1"/>
</dbReference>
<evidence type="ECO:0000259" key="5">
    <source>
        <dbReference type="Pfam" id="PF04357"/>
    </source>
</evidence>
<name>A0ABS9G8L3_9PSED</name>
<proteinExistence type="predicted"/>
<gene>
    <name evidence="6" type="ORF">GIW13_17315</name>
</gene>
<evidence type="ECO:0000256" key="4">
    <source>
        <dbReference type="ARBA" id="ARBA00023136"/>
    </source>
</evidence>
<accession>A0ABS9G8L3</accession>
<keyword evidence="7" id="KW-1185">Reference proteome</keyword>
<organism evidence="6 7">
    <name type="scientific">Pseudomonas simiae</name>
    <dbReference type="NCBI Taxonomy" id="321846"/>
    <lineage>
        <taxon>Bacteria</taxon>
        <taxon>Pseudomonadati</taxon>
        <taxon>Pseudomonadota</taxon>
        <taxon>Gammaproteobacteria</taxon>
        <taxon>Pseudomonadales</taxon>
        <taxon>Pseudomonadaceae</taxon>
        <taxon>Pseudomonas</taxon>
    </lineage>
</organism>
<protein>
    <submittedName>
        <fullName evidence="6">Translocation/assembly module TamB</fullName>
    </submittedName>
</protein>
<comment type="subcellular location">
    <subcellularLocation>
        <location evidence="1">Membrane</location>
        <topology evidence="1">Single-pass membrane protein</topology>
    </subcellularLocation>
</comment>
<dbReference type="RefSeq" id="WP_236266933.1">
    <property type="nucleotide sequence ID" value="NZ_WKCH01000011.1"/>
</dbReference>
<comment type="caution">
    <text evidence="6">The sequence shown here is derived from an EMBL/GenBank/DDBJ whole genome shotgun (WGS) entry which is preliminary data.</text>
</comment>
<keyword evidence="4" id="KW-0472">Membrane</keyword>
<dbReference type="InterPro" id="IPR007452">
    <property type="entry name" value="TamB_C"/>
</dbReference>
<reference evidence="6 7" key="1">
    <citation type="submission" date="2019-11" db="EMBL/GenBank/DDBJ databases">
        <title>Epiphytic Pseudomonas syringae from cherry orchards.</title>
        <authorList>
            <person name="Hulin M.T."/>
        </authorList>
    </citation>
    <scope>NUCLEOTIDE SEQUENCE [LARGE SCALE GENOMIC DNA]</scope>
    <source>
        <strain evidence="6 7">PA-5-11C</strain>
    </source>
</reference>
<dbReference type="PANTHER" id="PTHR36985:SF1">
    <property type="entry name" value="TRANSLOCATION AND ASSEMBLY MODULE SUBUNIT TAMB"/>
    <property type="match status" value="1"/>
</dbReference>
<feature type="domain" description="Translocation and assembly module TamB C-terminal" evidence="5">
    <location>
        <begin position="898"/>
        <end position="1223"/>
    </location>
</feature>
<dbReference type="PANTHER" id="PTHR36985">
    <property type="entry name" value="TRANSLOCATION AND ASSEMBLY MODULE SUBUNIT TAMB"/>
    <property type="match status" value="1"/>
</dbReference>
<evidence type="ECO:0000313" key="6">
    <source>
        <dbReference type="EMBL" id="MCF5320046.1"/>
    </source>
</evidence>
<evidence type="ECO:0000313" key="7">
    <source>
        <dbReference type="Proteomes" id="UP000814078"/>
    </source>
</evidence>
<keyword evidence="3" id="KW-1133">Transmembrane helix</keyword>
<sequence>MRGVKIAGLAVVAILAVLLLALWAVLGTQAGSRWALGRVPGLTLENFQGHLGGQWSADHVLWQQDSSRVELKAPTFDWSPACLLRMTLCIETLDVEQVSLQFPPSTEESSGPIQLSDLKLPLAIQLGDVRVGSLLFNGSEELKGLQLAAHWTAAGLQIDSVHLQRDDLVLDLTGLLQPTGDWPLNATGNLSLPYAPGGASWKVALQVDGDLLKTLKLDADSTGYLPAKLTGELQPLVENLPAQLHITADGFKPSADLPDTLQLNQLDLTAKGDLNRGYQLLGKAVLPAEKGPVDLLLQGRVDGKGAQIAGLDLNAGDKQSLKLTAQLDWQQGFSADAKIDWLDFPWHRLYPVIDEPQVALRTFNGEISYKDGNYLGNLKADLDGPAGTFNVVTPFSGDLKQIFLPELKLAAGQGKAEGHLNLQFADGISWDTALDLSALNPAYWVAELPGTLAGPLRSKGEFKNEQLKLNADLDLKGRLRGQTAVLAAKAEGAGEQWTLANLDIRLGDNRINGSGSLQQRLAGQIDIKLARLAQLWPQLRGQVNGRLDVAGSLKAPQGKLDLTGQQLAFADNRLQSLTLDATLDSAQRAKIDLKGSGIQSGDTQVGTLTASAQGDIKNQKVQLDLAGPLVKLALALDGNLDKGNWRGRLASGDVQAGGQDWKLQAPAKIERMADGKLTFAAHCWVSGPASLCGEDQRLMPEPKLRYHLKQFPIDSLAAFLPKDFAWQGTLNADVQLDLPDSGPKGVVAVDASGGTLRVKDKDQWLDFPYDTLKLETTLNPKRIDTQLNFRGGKLGELMVQAQINPLPKNKPITGNFSLVGLDLAVARPFVPMVETLSGKLNGNGRIAGGLLAPQVNGNVNLVGGEVSGPELPISLQGLDVQAVIAGESVQLNGGWRSGKAGQGSLKGQIEWGQALAVDLSLQGSQLPVTVEPYAVLEVAPDLKISLKNDKLAVAGKVHIPRGDITVRELPPSTVKVSDDTVIIGSQTEEGKPPMAMAMDIDVMVGEDKLNFSGFGLTAKVQGQVHIGDNLDTRGELWLNDGRYRAYGQKLDVRRARLLFAGPLDQPYLDIEAIRKTDDVIAGIRLSGSAEQPTTQIFSEPAMSQEQALSYLVLGRPLSTTGEDNNMLAQAALGLGLMGSAGVTSDLAKNLGIQDFELDTQGSGNNTAVVASGKITEKLSLRYGVGVFEPASTIALRYLLSKKVYLEVASGVASSLDIFYKRDF</sequence>
<evidence type="ECO:0000256" key="1">
    <source>
        <dbReference type="ARBA" id="ARBA00004167"/>
    </source>
</evidence>
<dbReference type="Proteomes" id="UP000814078">
    <property type="component" value="Unassembled WGS sequence"/>
</dbReference>
<keyword evidence="2" id="KW-0812">Transmembrane</keyword>
<dbReference type="EMBL" id="WKCM01000029">
    <property type="protein sequence ID" value="MCF5320046.1"/>
    <property type="molecule type" value="Genomic_DNA"/>
</dbReference>
<evidence type="ECO:0000256" key="3">
    <source>
        <dbReference type="ARBA" id="ARBA00022989"/>
    </source>
</evidence>
<evidence type="ECO:0000256" key="2">
    <source>
        <dbReference type="ARBA" id="ARBA00022692"/>
    </source>
</evidence>